<dbReference type="OrthoDB" id="9801609at2"/>
<evidence type="ECO:0000313" key="8">
    <source>
        <dbReference type="Proteomes" id="UP001430701"/>
    </source>
</evidence>
<dbReference type="GO" id="GO:0009103">
    <property type="term" value="P:lipopolysaccharide biosynthetic process"/>
    <property type="evidence" value="ECO:0007669"/>
    <property type="project" value="TreeGrafter"/>
</dbReference>
<dbReference type="InterPro" id="IPR028098">
    <property type="entry name" value="Glyco_trans_4-like_N"/>
</dbReference>
<sequence>MKLVIDLLGAQTRSHLRGIGRYTRELTKALLRQASEAHDIHLVLNAPLEQTIDALIAEFGAVVPRARIHLLRLPHRTSEHLTGNAWRRYAASRLSRYGLSWLDADAVWHSSVFEGYDEDAVLPDAPLPGTYRVATLYDLIPLQDPEAFLQGPLPKAWYARRSAFLSSCDMLFCLSEWTAQEAVRRLHLDPERLVVIGGGVDSSFRPLGFDAEQRGGLLERFSITRPYVLYNGGLDQRKNVPALLRAFVLLPIALRQRHQLVILGDDREVRRSMVALCRQLGLHQQEVVFTGRVSDIDLVALYGQCALFVFPSRLEGFGLPVLEAMACGAPTLCSDATSLPEVAGRQDILFPPDNHVALSARMRQVLDDPAWLQSLRDYGLRRAATFTWDRVAQRALEGLARLQVRSSGMPSRRVSGTQSDTAVAETSPTAERQLVADLAALPGHPERNDLAQAAFSICSMRVAPQPPQWLVDVSNIAQTDIGTGTYRVTRSILREWLNTPPPGVCIVPVCLRDGQYHYARRFAAQLLGVVSDMPQEGIVMVYPGDVFVGLDWAPEAINAARARLQDWRRAGVATCFVVYDLLPMTLPDCFHPYSRKLFEEWLHTVAHLADGIACISATTADELSTWLQYTMINYQFGVRPQVMHFPLGVSFPEVSTSQLAIREELRAALAMRPTLLSVGTLEPRKGHAHALRICEQLWEDGEDVNLVVVGQRGWSEQALVMRLTRHLEAGRRLFWLSDATDVELSALYIHATVLLALSDGEGYGLPLLEAAHFGLPILARPLPVFLEIMADYPHYFDGTAPDTWPATVVQWLHAPNRPTPDRVRIASWRHSAQKLADVVSTCRLLLDPDRLAVAVG</sequence>
<evidence type="ECO:0000259" key="4">
    <source>
        <dbReference type="Pfam" id="PF13439"/>
    </source>
</evidence>
<name>Z9JN30_9GAMM</name>
<dbReference type="GO" id="GO:0016757">
    <property type="term" value="F:glycosyltransferase activity"/>
    <property type="evidence" value="ECO:0007669"/>
    <property type="project" value="UniProtKB-KW"/>
</dbReference>
<evidence type="ECO:0000313" key="7">
    <source>
        <dbReference type="Proteomes" id="UP000020406"/>
    </source>
</evidence>
<dbReference type="SUPFAM" id="SSF53756">
    <property type="entry name" value="UDP-Glycosyltransferase/glycogen phosphorylase"/>
    <property type="match status" value="2"/>
</dbReference>
<dbReference type="Proteomes" id="UP001430701">
    <property type="component" value="Unassembled WGS sequence"/>
</dbReference>
<dbReference type="KEGG" id="xtw:AB672_11095"/>
<keyword evidence="5" id="KW-0328">Glycosyltransferase</keyword>
<dbReference type="CDD" id="cd03809">
    <property type="entry name" value="GT4_MtfB-like"/>
    <property type="match status" value="2"/>
</dbReference>
<feature type="domain" description="Glycosyl transferase family 1" evidence="3">
    <location>
        <begin position="224"/>
        <end position="379"/>
    </location>
</feature>
<dbReference type="PANTHER" id="PTHR46401:SF2">
    <property type="entry name" value="GLYCOSYLTRANSFERASE WBBK-RELATED"/>
    <property type="match status" value="1"/>
</dbReference>
<dbReference type="PANTHER" id="PTHR46401">
    <property type="entry name" value="GLYCOSYLTRANSFERASE WBBK-RELATED"/>
    <property type="match status" value="1"/>
</dbReference>
<reference evidence="5 7" key="1">
    <citation type="journal article" date="2014" name="Genome Announc.">
        <title>Draft Genome Sequence of Xylella fastidiosa Pear Leaf Scorch Strain in Taiwan.</title>
        <authorList>
            <person name="Su C.C."/>
            <person name="Deng W.L."/>
            <person name="Jan F.J."/>
            <person name="Chang C.J."/>
            <person name="Huang H."/>
            <person name="Chen J."/>
        </authorList>
    </citation>
    <scope>NUCLEOTIDE SEQUENCE [LARGE SCALE GENOMIC DNA]</scope>
    <source>
        <strain evidence="5 7">PLS229</strain>
    </source>
</reference>
<keyword evidence="8" id="KW-1185">Reference proteome</keyword>
<evidence type="ECO:0000256" key="1">
    <source>
        <dbReference type="ARBA" id="ARBA00022679"/>
    </source>
</evidence>
<accession>Z9JN30</accession>
<reference evidence="6" key="2">
    <citation type="submission" date="2021-11" db="EMBL/GenBank/DDBJ databases">
        <title>Genome sequence of Xylella taiwanensis PLS432.</title>
        <authorList>
            <person name="Weng L.-W."/>
            <person name="Su C.-C."/>
            <person name="Tsai C.-W."/>
            <person name="Kuo C.-H."/>
        </authorList>
    </citation>
    <scope>NUCLEOTIDE SEQUENCE</scope>
    <source>
        <strain evidence="6">PLS432</strain>
    </source>
</reference>
<evidence type="ECO:0000313" key="6">
    <source>
        <dbReference type="EMBL" id="MCD8472651.1"/>
    </source>
</evidence>
<dbReference type="InterPro" id="IPR001296">
    <property type="entry name" value="Glyco_trans_1"/>
</dbReference>
<dbReference type="GeneID" id="68901841"/>
<protein>
    <submittedName>
        <fullName evidence="6">Glycosyltransferase family 4 protein</fullName>
    </submittedName>
    <submittedName>
        <fullName evidence="5">Mannosyltransferase</fullName>
    </submittedName>
</protein>
<dbReference type="AlphaFoldDB" id="Z9JN30"/>
<feature type="domain" description="Glycosyl transferase family 1" evidence="3">
    <location>
        <begin position="671"/>
        <end position="813"/>
    </location>
</feature>
<dbReference type="eggNOG" id="COG0438">
    <property type="taxonomic scope" value="Bacteria"/>
</dbReference>
<dbReference type="Proteomes" id="UP000020406">
    <property type="component" value="Unassembled WGS sequence"/>
</dbReference>
<dbReference type="RefSeq" id="WP_038269868.1">
    <property type="nucleotide sequence ID" value="NZ_CP053627.1"/>
</dbReference>
<evidence type="ECO:0000313" key="5">
    <source>
        <dbReference type="EMBL" id="EWS79413.1"/>
    </source>
</evidence>
<feature type="region of interest" description="Disordered" evidence="2">
    <location>
        <begin position="407"/>
        <end position="428"/>
    </location>
</feature>
<dbReference type="Gene3D" id="3.40.50.2000">
    <property type="entry name" value="Glycogen Phosphorylase B"/>
    <property type="match status" value="3"/>
</dbReference>
<dbReference type="STRING" id="1444770.AF72_01030"/>
<comment type="caution">
    <text evidence="5">The sequence shown here is derived from an EMBL/GenBank/DDBJ whole genome shotgun (WGS) entry which is preliminary data.</text>
</comment>
<evidence type="ECO:0000259" key="3">
    <source>
        <dbReference type="Pfam" id="PF00534"/>
    </source>
</evidence>
<proteinExistence type="predicted"/>
<dbReference type="EMBL" id="JAJPPU010000002">
    <property type="protein sequence ID" value="MCD8472651.1"/>
    <property type="molecule type" value="Genomic_DNA"/>
</dbReference>
<organism evidence="5 7">
    <name type="scientific">Xylella taiwanensis</name>
    <dbReference type="NCBI Taxonomy" id="1444770"/>
    <lineage>
        <taxon>Bacteria</taxon>
        <taxon>Pseudomonadati</taxon>
        <taxon>Pseudomonadota</taxon>
        <taxon>Gammaproteobacteria</taxon>
        <taxon>Lysobacterales</taxon>
        <taxon>Lysobacteraceae</taxon>
        <taxon>Xylella</taxon>
    </lineage>
</organism>
<dbReference type="EMBL" id="JDSQ01000001">
    <property type="protein sequence ID" value="EWS79413.1"/>
    <property type="molecule type" value="Genomic_DNA"/>
</dbReference>
<feature type="domain" description="Glycosyltransferase subfamily 4-like N-terminal" evidence="4">
    <location>
        <begin position="18"/>
        <end position="203"/>
    </location>
</feature>
<dbReference type="Pfam" id="PF00534">
    <property type="entry name" value="Glycos_transf_1"/>
    <property type="match status" value="2"/>
</dbReference>
<gene>
    <name evidence="5" type="ORF">AF72_01030</name>
    <name evidence="6" type="ORF">LPH55_03995</name>
</gene>
<dbReference type="PATRIC" id="fig|1444770.3.peg.248"/>
<dbReference type="Pfam" id="PF13439">
    <property type="entry name" value="Glyco_transf_4"/>
    <property type="match status" value="1"/>
</dbReference>
<keyword evidence="1 5" id="KW-0808">Transferase</keyword>
<evidence type="ECO:0000256" key="2">
    <source>
        <dbReference type="SAM" id="MobiDB-lite"/>
    </source>
</evidence>